<protein>
    <submittedName>
        <fullName evidence="2">Uncharacterized protein</fullName>
    </submittedName>
</protein>
<dbReference type="Proteomes" id="UP000324748">
    <property type="component" value="Unassembled WGS sequence"/>
</dbReference>
<evidence type="ECO:0000256" key="1">
    <source>
        <dbReference type="SAM" id="SignalP"/>
    </source>
</evidence>
<dbReference type="EMBL" id="VSWC01000157">
    <property type="protein sequence ID" value="KAA1075150.1"/>
    <property type="molecule type" value="Genomic_DNA"/>
</dbReference>
<dbReference type="OrthoDB" id="2502871at2759"/>
<sequence>MNFILMPPTPVGFLLLVYLCGSRTLVNGMEDVQKFMMEAPTKHSQVSTERREDCFSAASERSLSGGSEQSMSFKSGSSGEIELLGVEKARKARGMELSNRLQEFLEQEHQDQDTDDSLCEIQSIVSKDNFFKEVLDEQKVESITQEALSWLKARPYEEAYKIFEQVFLPSPNIGVGRLLDAKDDVYFVKLGPHTAEWIKPREIGTKILLSVQSSQNLIFQAHSDRGLWECNRELKELIEHIRRAPIGKTLRSNADFSMGTTSFNSETTTLTKLPLPRALHDVFESSIPKNMKISFEDTPSNANWKLNDSYLQIFLENCLSEETIPVGLGLGLYQSNNLFLVKINSSRAEWVRPRSIDQKLKLLNDLLEMWRPIICAPWITLIELACYFNRLTFLLKEWLNFLQLSINFNGIVRDESMPSKNIKYTILDLINSYVDRIDRSFRHKTRSVDSWIVLSSMRKVAERLRDCVE</sequence>
<evidence type="ECO:0000313" key="2">
    <source>
        <dbReference type="EMBL" id="KAA1075150.1"/>
    </source>
</evidence>
<evidence type="ECO:0000313" key="3">
    <source>
        <dbReference type="Proteomes" id="UP000324748"/>
    </source>
</evidence>
<keyword evidence="1" id="KW-0732">Signal</keyword>
<gene>
    <name evidence="2" type="ORF">PGT21_029995</name>
</gene>
<proteinExistence type="predicted"/>
<comment type="caution">
    <text evidence="2">The sequence shown here is derived from an EMBL/GenBank/DDBJ whole genome shotgun (WGS) entry which is preliminary data.</text>
</comment>
<dbReference type="AlphaFoldDB" id="A0A5B0MHA5"/>
<feature type="signal peptide" evidence="1">
    <location>
        <begin position="1"/>
        <end position="28"/>
    </location>
</feature>
<reference evidence="2 3" key="1">
    <citation type="submission" date="2019-05" db="EMBL/GenBank/DDBJ databases">
        <title>Emergence of the Ug99 lineage of the wheat stem rust pathogen through somatic hybridization.</title>
        <authorList>
            <person name="Li F."/>
            <person name="Upadhyaya N.M."/>
            <person name="Sperschneider J."/>
            <person name="Matny O."/>
            <person name="Nguyen-Phuc H."/>
            <person name="Mago R."/>
            <person name="Raley C."/>
            <person name="Miller M.E."/>
            <person name="Silverstein K.A.T."/>
            <person name="Henningsen E."/>
            <person name="Hirsch C.D."/>
            <person name="Visser B."/>
            <person name="Pretorius Z.A."/>
            <person name="Steffenson B.J."/>
            <person name="Schwessinger B."/>
            <person name="Dodds P.N."/>
            <person name="Figueroa M."/>
        </authorList>
    </citation>
    <scope>NUCLEOTIDE SEQUENCE [LARGE SCALE GENOMIC DNA]</scope>
    <source>
        <strain evidence="2">21-0</strain>
    </source>
</reference>
<name>A0A5B0MHA5_PUCGR</name>
<accession>A0A5B0MHA5</accession>
<keyword evidence="3" id="KW-1185">Reference proteome</keyword>
<organism evidence="2 3">
    <name type="scientific">Puccinia graminis f. sp. tritici</name>
    <dbReference type="NCBI Taxonomy" id="56615"/>
    <lineage>
        <taxon>Eukaryota</taxon>
        <taxon>Fungi</taxon>
        <taxon>Dikarya</taxon>
        <taxon>Basidiomycota</taxon>
        <taxon>Pucciniomycotina</taxon>
        <taxon>Pucciniomycetes</taxon>
        <taxon>Pucciniales</taxon>
        <taxon>Pucciniaceae</taxon>
        <taxon>Puccinia</taxon>
    </lineage>
</organism>
<feature type="chain" id="PRO_5023086804" evidence="1">
    <location>
        <begin position="29"/>
        <end position="469"/>
    </location>
</feature>